<feature type="chain" id="PRO_5040242485" description="Saposin B-type domain-containing protein" evidence="2">
    <location>
        <begin position="21"/>
        <end position="97"/>
    </location>
</feature>
<keyword evidence="5" id="KW-1185">Reference proteome</keyword>
<evidence type="ECO:0000259" key="3">
    <source>
        <dbReference type="SMART" id="SM00741"/>
    </source>
</evidence>
<evidence type="ECO:0000256" key="2">
    <source>
        <dbReference type="SAM" id="SignalP"/>
    </source>
</evidence>
<evidence type="ECO:0000256" key="1">
    <source>
        <dbReference type="ARBA" id="ARBA00023157"/>
    </source>
</evidence>
<proteinExistence type="predicted"/>
<feature type="domain" description="Saposin B-type" evidence="3">
    <location>
        <begin position="22"/>
        <end position="97"/>
    </location>
</feature>
<dbReference type="Gene3D" id="1.10.225.10">
    <property type="entry name" value="Saposin-like"/>
    <property type="match status" value="1"/>
</dbReference>
<evidence type="ECO:0000313" key="4">
    <source>
        <dbReference type="EMBL" id="CAH1282420.1"/>
    </source>
</evidence>
<keyword evidence="2" id="KW-0732">Signal</keyword>
<dbReference type="EMBL" id="OU898281">
    <property type="protein sequence ID" value="CAH1282420.1"/>
    <property type="molecule type" value="Genomic_DNA"/>
</dbReference>
<evidence type="ECO:0000313" key="5">
    <source>
        <dbReference type="Proteomes" id="UP001153709"/>
    </source>
</evidence>
<organism evidence="4 5">
    <name type="scientific">Diabrotica balteata</name>
    <name type="common">Banded cucumber beetle</name>
    <dbReference type="NCBI Taxonomy" id="107213"/>
    <lineage>
        <taxon>Eukaryota</taxon>
        <taxon>Metazoa</taxon>
        <taxon>Ecdysozoa</taxon>
        <taxon>Arthropoda</taxon>
        <taxon>Hexapoda</taxon>
        <taxon>Insecta</taxon>
        <taxon>Pterygota</taxon>
        <taxon>Neoptera</taxon>
        <taxon>Endopterygota</taxon>
        <taxon>Coleoptera</taxon>
        <taxon>Polyphaga</taxon>
        <taxon>Cucujiformia</taxon>
        <taxon>Chrysomeloidea</taxon>
        <taxon>Chrysomelidae</taxon>
        <taxon>Galerucinae</taxon>
        <taxon>Diabroticina</taxon>
        <taxon>Diabroticites</taxon>
        <taxon>Diabrotica</taxon>
    </lineage>
</organism>
<dbReference type="InterPro" id="IPR011001">
    <property type="entry name" value="Saposin-like"/>
</dbReference>
<reference evidence="4" key="1">
    <citation type="submission" date="2022-01" db="EMBL/GenBank/DDBJ databases">
        <authorList>
            <person name="King R."/>
        </authorList>
    </citation>
    <scope>NUCLEOTIDE SEQUENCE</scope>
</reference>
<gene>
    <name evidence="4" type="ORF">DIABBA_LOCUS10036</name>
</gene>
<accession>A0A9P0E3B9</accession>
<dbReference type="SMART" id="SM00741">
    <property type="entry name" value="SapB"/>
    <property type="match status" value="1"/>
</dbReference>
<sequence>MKTTLVLVVLLCVIGITVQADFLCDFCTTFTRIIREYSEDELPLDQVEANAAEICKVLPDHIKAVCEQLFLPKVEEIYKQLENTSQPQQICDSLEYC</sequence>
<dbReference type="SUPFAM" id="SSF47862">
    <property type="entry name" value="Saposin"/>
    <property type="match status" value="1"/>
</dbReference>
<keyword evidence="1" id="KW-1015">Disulfide bond</keyword>
<dbReference type="InterPro" id="IPR008139">
    <property type="entry name" value="SaposinB_dom"/>
</dbReference>
<dbReference type="AlphaFoldDB" id="A0A9P0E3B9"/>
<dbReference type="Proteomes" id="UP001153709">
    <property type="component" value="Chromosome 6"/>
</dbReference>
<feature type="signal peptide" evidence="2">
    <location>
        <begin position="1"/>
        <end position="20"/>
    </location>
</feature>
<protein>
    <recommendedName>
        <fullName evidence="3">Saposin B-type domain-containing protein</fullName>
    </recommendedName>
</protein>
<name>A0A9P0E3B9_DIABA</name>